<feature type="transmembrane region" description="Helical" evidence="2">
    <location>
        <begin position="20"/>
        <end position="39"/>
    </location>
</feature>
<proteinExistence type="predicted"/>
<dbReference type="RefSeq" id="WP_419192440.1">
    <property type="nucleotide sequence ID" value="NZ_CP036287.1"/>
</dbReference>
<keyword evidence="2" id="KW-0812">Transmembrane</keyword>
<keyword evidence="4" id="KW-1185">Reference proteome</keyword>
<dbReference type="GO" id="GO:0005886">
    <property type="term" value="C:plasma membrane"/>
    <property type="evidence" value="ECO:0007669"/>
    <property type="project" value="TreeGrafter"/>
</dbReference>
<sequence length="151" mass="16147">MFHARTIGFDLRRLTRPLMAALGLTFAAIGAVGVVVPLLPTTPFLLLAAWCFSNSSPRLHNWLLASPVLGQLLADWGAYGAIRLRAKWVSTAVLLGFIAWPIAGGRVPLNLLPFVGLTVAAVLTFIWTRPSGPPAVSRDPSGQPEDLPSGR</sequence>
<dbReference type="EMBL" id="CP036287">
    <property type="protein sequence ID" value="QDU67511.1"/>
    <property type="molecule type" value="Genomic_DNA"/>
</dbReference>
<gene>
    <name evidence="3" type="primary">ybaN</name>
    <name evidence="3" type="ORF">Pla133_25970</name>
</gene>
<evidence type="ECO:0000313" key="4">
    <source>
        <dbReference type="Proteomes" id="UP000316921"/>
    </source>
</evidence>
<evidence type="ECO:0000313" key="3">
    <source>
        <dbReference type="EMBL" id="QDU67511.1"/>
    </source>
</evidence>
<feature type="transmembrane region" description="Helical" evidence="2">
    <location>
        <begin position="109"/>
        <end position="128"/>
    </location>
</feature>
<organism evidence="3 4">
    <name type="scientific">Engelhardtia mirabilis</name>
    <dbReference type="NCBI Taxonomy" id="2528011"/>
    <lineage>
        <taxon>Bacteria</taxon>
        <taxon>Pseudomonadati</taxon>
        <taxon>Planctomycetota</taxon>
        <taxon>Planctomycetia</taxon>
        <taxon>Planctomycetia incertae sedis</taxon>
        <taxon>Engelhardtia</taxon>
    </lineage>
</organism>
<accession>A0A518BKK8</accession>
<keyword evidence="2" id="KW-1133">Transmembrane helix</keyword>
<dbReference type="InterPro" id="IPR007401">
    <property type="entry name" value="DUF454"/>
</dbReference>
<reference evidence="3 4" key="1">
    <citation type="submission" date="2019-02" db="EMBL/GenBank/DDBJ databases">
        <title>Deep-cultivation of Planctomycetes and their phenomic and genomic characterization uncovers novel biology.</title>
        <authorList>
            <person name="Wiegand S."/>
            <person name="Jogler M."/>
            <person name="Boedeker C."/>
            <person name="Pinto D."/>
            <person name="Vollmers J."/>
            <person name="Rivas-Marin E."/>
            <person name="Kohn T."/>
            <person name="Peeters S.H."/>
            <person name="Heuer A."/>
            <person name="Rast P."/>
            <person name="Oberbeckmann S."/>
            <person name="Bunk B."/>
            <person name="Jeske O."/>
            <person name="Meyerdierks A."/>
            <person name="Storesund J.E."/>
            <person name="Kallscheuer N."/>
            <person name="Luecker S."/>
            <person name="Lage O.M."/>
            <person name="Pohl T."/>
            <person name="Merkel B.J."/>
            <person name="Hornburger P."/>
            <person name="Mueller R.-W."/>
            <person name="Bruemmer F."/>
            <person name="Labrenz M."/>
            <person name="Spormann A.M."/>
            <person name="Op den Camp H."/>
            <person name="Overmann J."/>
            <person name="Amann R."/>
            <person name="Jetten M.S.M."/>
            <person name="Mascher T."/>
            <person name="Medema M.H."/>
            <person name="Devos D.P."/>
            <person name="Kaster A.-K."/>
            <person name="Ovreas L."/>
            <person name="Rohde M."/>
            <person name="Galperin M.Y."/>
            <person name="Jogler C."/>
        </authorList>
    </citation>
    <scope>NUCLEOTIDE SEQUENCE [LARGE SCALE GENOMIC DNA]</scope>
    <source>
        <strain evidence="3 4">Pla133</strain>
    </source>
</reference>
<dbReference type="Proteomes" id="UP000316921">
    <property type="component" value="Chromosome"/>
</dbReference>
<feature type="region of interest" description="Disordered" evidence="1">
    <location>
        <begin position="132"/>
        <end position="151"/>
    </location>
</feature>
<dbReference type="Pfam" id="PF04304">
    <property type="entry name" value="DUF454"/>
    <property type="match status" value="1"/>
</dbReference>
<name>A0A518BKK8_9BACT</name>
<evidence type="ECO:0000256" key="2">
    <source>
        <dbReference type="SAM" id="Phobius"/>
    </source>
</evidence>
<dbReference type="AlphaFoldDB" id="A0A518BKK8"/>
<dbReference type="KEGG" id="pbap:Pla133_25970"/>
<dbReference type="PANTHER" id="PTHR35813">
    <property type="entry name" value="INNER MEMBRANE PROTEIN YBAN"/>
    <property type="match status" value="1"/>
</dbReference>
<evidence type="ECO:0000256" key="1">
    <source>
        <dbReference type="SAM" id="MobiDB-lite"/>
    </source>
</evidence>
<feature type="transmembrane region" description="Helical" evidence="2">
    <location>
        <begin position="59"/>
        <end position="79"/>
    </location>
</feature>
<dbReference type="PANTHER" id="PTHR35813:SF1">
    <property type="entry name" value="INNER MEMBRANE PROTEIN YBAN"/>
    <property type="match status" value="1"/>
</dbReference>
<keyword evidence="2" id="KW-0472">Membrane</keyword>
<protein>
    <submittedName>
        <fullName evidence="3">Inner membrane protein YbaN</fullName>
    </submittedName>
</protein>